<dbReference type="GO" id="GO:0004435">
    <property type="term" value="F:phosphatidylinositol-4,5-bisphosphate phospholipase C activity"/>
    <property type="evidence" value="ECO:0007669"/>
    <property type="project" value="InterPro"/>
</dbReference>
<evidence type="ECO:0000256" key="2">
    <source>
        <dbReference type="PROSITE-ProRule" id="PRU00023"/>
    </source>
</evidence>
<feature type="region of interest" description="Disordered" evidence="4">
    <location>
        <begin position="2074"/>
        <end position="2110"/>
    </location>
</feature>
<protein>
    <recommendedName>
        <fullName evidence="5">PI-PLC Y-box domain-containing protein</fullName>
    </recommendedName>
</protein>
<feature type="domain" description="PI-PLC Y-box" evidence="5">
    <location>
        <begin position="1885"/>
        <end position="1926"/>
    </location>
</feature>
<dbReference type="OrthoDB" id="194358at2759"/>
<keyword evidence="1" id="KW-0677">Repeat</keyword>
<keyword evidence="3" id="KW-0175">Coiled coil</keyword>
<dbReference type="InterPro" id="IPR002110">
    <property type="entry name" value="Ankyrin_rpt"/>
</dbReference>
<dbReference type="Gene3D" id="1.25.40.20">
    <property type="entry name" value="Ankyrin repeat-containing domain"/>
    <property type="match status" value="5"/>
</dbReference>
<dbReference type="PROSITE" id="PS50088">
    <property type="entry name" value="ANK_REPEAT"/>
    <property type="match status" value="4"/>
</dbReference>
<organism evidence="6 7">
    <name type="scientific">Fusarium austroafricanum</name>
    <dbReference type="NCBI Taxonomy" id="2364996"/>
    <lineage>
        <taxon>Eukaryota</taxon>
        <taxon>Fungi</taxon>
        <taxon>Dikarya</taxon>
        <taxon>Ascomycota</taxon>
        <taxon>Pezizomycotina</taxon>
        <taxon>Sordariomycetes</taxon>
        <taxon>Hypocreomycetidae</taxon>
        <taxon>Hypocreales</taxon>
        <taxon>Nectriaceae</taxon>
        <taxon>Fusarium</taxon>
        <taxon>Fusarium concolor species complex</taxon>
    </lineage>
</organism>
<dbReference type="GO" id="GO:0006629">
    <property type="term" value="P:lipid metabolic process"/>
    <property type="evidence" value="ECO:0007669"/>
    <property type="project" value="InterPro"/>
</dbReference>
<keyword evidence="7" id="KW-1185">Reference proteome</keyword>
<dbReference type="InterPro" id="IPR027417">
    <property type="entry name" value="P-loop_NTPase"/>
</dbReference>
<dbReference type="InterPro" id="IPR036770">
    <property type="entry name" value="Ankyrin_rpt-contain_sf"/>
</dbReference>
<dbReference type="Pfam" id="PF13637">
    <property type="entry name" value="Ank_4"/>
    <property type="match status" value="1"/>
</dbReference>
<dbReference type="SMART" id="SM00248">
    <property type="entry name" value="ANK"/>
    <property type="match status" value="11"/>
</dbReference>
<feature type="coiled-coil region" evidence="3">
    <location>
        <begin position="32"/>
        <end position="66"/>
    </location>
</feature>
<dbReference type="Pfam" id="PF00023">
    <property type="entry name" value="Ank"/>
    <property type="match status" value="2"/>
</dbReference>
<dbReference type="EMBL" id="JAADJG010000144">
    <property type="protein sequence ID" value="KAF4453712.1"/>
    <property type="molecule type" value="Genomic_DNA"/>
</dbReference>
<evidence type="ECO:0000313" key="7">
    <source>
        <dbReference type="Proteomes" id="UP000605986"/>
    </source>
</evidence>
<evidence type="ECO:0000259" key="5">
    <source>
        <dbReference type="PROSITE" id="PS50008"/>
    </source>
</evidence>
<accession>A0A8H4KM59</accession>
<reference evidence="6" key="1">
    <citation type="submission" date="2020-01" db="EMBL/GenBank/DDBJ databases">
        <title>Identification and distribution of gene clusters putatively required for synthesis of sphingolipid metabolism inhibitors in phylogenetically diverse species of the filamentous fungus Fusarium.</title>
        <authorList>
            <person name="Kim H.-S."/>
            <person name="Busman M."/>
            <person name="Brown D.W."/>
            <person name="Divon H."/>
            <person name="Uhlig S."/>
            <person name="Proctor R.H."/>
        </authorList>
    </citation>
    <scope>NUCLEOTIDE SEQUENCE</scope>
    <source>
        <strain evidence="6">NRRL 53441</strain>
    </source>
</reference>
<dbReference type="Gene3D" id="3.40.50.300">
    <property type="entry name" value="P-loop containing nucleotide triphosphate hydrolases"/>
    <property type="match status" value="1"/>
</dbReference>
<dbReference type="PANTHER" id="PTHR10039">
    <property type="entry name" value="AMELOGENIN"/>
    <property type="match status" value="1"/>
</dbReference>
<proteinExistence type="predicted"/>
<comment type="caution">
    <text evidence="6">The sequence shown here is derived from an EMBL/GenBank/DDBJ whole genome shotgun (WGS) entry which is preliminary data.</text>
</comment>
<dbReference type="SUPFAM" id="SSF52540">
    <property type="entry name" value="P-loop containing nucleoside triphosphate hydrolases"/>
    <property type="match status" value="1"/>
</dbReference>
<gene>
    <name evidence="6" type="ORF">F53441_3721</name>
</gene>
<dbReference type="PRINTS" id="PR01415">
    <property type="entry name" value="ANKYRIN"/>
</dbReference>
<dbReference type="Pfam" id="PF24883">
    <property type="entry name" value="NPHP3_N"/>
    <property type="match status" value="1"/>
</dbReference>
<keyword evidence="2" id="KW-0040">ANK repeat</keyword>
<dbReference type="Pfam" id="PF17111">
    <property type="entry name" value="PigL_N"/>
    <property type="match status" value="1"/>
</dbReference>
<feature type="repeat" description="ANK" evidence="2">
    <location>
        <begin position="1463"/>
        <end position="1488"/>
    </location>
</feature>
<feature type="repeat" description="ANK" evidence="2">
    <location>
        <begin position="1709"/>
        <end position="1741"/>
    </location>
</feature>
<dbReference type="PROSITE" id="PS50297">
    <property type="entry name" value="ANK_REP_REGION"/>
    <property type="match status" value="4"/>
</dbReference>
<dbReference type="PROSITE" id="PS50008">
    <property type="entry name" value="PIPLC_Y_DOMAIN"/>
    <property type="match status" value="1"/>
</dbReference>
<feature type="repeat" description="ANK" evidence="2">
    <location>
        <begin position="699"/>
        <end position="731"/>
    </location>
</feature>
<evidence type="ECO:0000256" key="3">
    <source>
        <dbReference type="SAM" id="Coils"/>
    </source>
</evidence>
<dbReference type="InterPro" id="IPR001711">
    <property type="entry name" value="PLipase_C_Pinositol-sp_Y"/>
</dbReference>
<dbReference type="SUPFAM" id="SSF48403">
    <property type="entry name" value="Ankyrin repeat"/>
    <property type="match status" value="4"/>
</dbReference>
<name>A0A8H4KM59_9HYPO</name>
<dbReference type="Proteomes" id="UP000605986">
    <property type="component" value="Unassembled WGS sequence"/>
</dbReference>
<dbReference type="PANTHER" id="PTHR10039:SF15">
    <property type="entry name" value="NACHT DOMAIN-CONTAINING PROTEIN"/>
    <property type="match status" value="1"/>
</dbReference>
<dbReference type="InterPro" id="IPR056884">
    <property type="entry name" value="NPHP3-like_N"/>
</dbReference>
<evidence type="ECO:0000256" key="1">
    <source>
        <dbReference type="ARBA" id="ARBA00022737"/>
    </source>
</evidence>
<feature type="repeat" description="ANK" evidence="2">
    <location>
        <begin position="1430"/>
        <end position="1462"/>
    </location>
</feature>
<dbReference type="InterPro" id="IPR031348">
    <property type="entry name" value="PigL_N"/>
</dbReference>
<evidence type="ECO:0000256" key="4">
    <source>
        <dbReference type="SAM" id="MobiDB-lite"/>
    </source>
</evidence>
<evidence type="ECO:0000313" key="6">
    <source>
        <dbReference type="EMBL" id="KAF4453712.1"/>
    </source>
</evidence>
<dbReference type="GO" id="GO:0035556">
    <property type="term" value="P:intracellular signal transduction"/>
    <property type="evidence" value="ECO:0007669"/>
    <property type="project" value="InterPro"/>
</dbReference>
<sequence length="2110" mass="236680">MADPLSLAASIAGLISLADLVFKHTYKFVRAAKDAKDEIKSLVDEINNLASVLRRLEALTSDLEDEGEAFDPTLRNHYLNHCYKTFTRIETRIKKAGDSFKKSKLDGIVRQLKWPFSLSETKELLAELSRHKETISVALAADSMRKIQLSLTKSEDLDKKIADVRETARRIEINTLIAVREQEQRVLNHFMKSNPQISLETSIRLRHSMTGLWLTESPTFIRWLETPESKLWLTGIPGAGKTVLAGSVIQEALSRSYSSRGIGVAFFFCDYKDPDTWKSINILGALASQLARQSDEAFRILDQYYTSLYPPDGLPQTADPEELRAQINKMSEKFDQTIIVVDGLDECGDLTDEVVENLIQLADYSERLSLALFSRDHYNIRIRLEDEFETIPIAAHTEDVRLYVNAEVDKRIRTRQLQLTSMGMKEEILRVLVGKADGMFRWVVCQLDYLCNCAHDEERREALNKLPPDLPESYRRLLERVNNCSPGVQAMVQMCLQFMAVTEPRLTILELRQAISTSTVEYLNESNMIPEHEIMKRCSSLIRKSTNGIYFEFAHFSVREFLENEKALSQSTGLEKYWITRETRTSLLATQCLRFLQMKNFDTIPDVLDEQVAATRQRNETYPFYRHAALLWITLTRDGLENSTISGLVRSLFQPSKRTYFVCWAIEVFKHVMYATGTQSESNQNHECERQAWKITTLPSFQPLHMAAALNLPEICSFLIEAGSDVNRKLDAATTLDLAMMTALAVPGLPDMSDNKALPRGLVAAARKKFLPSPKRRNITIHCLVAAGAQPSGQAIPPNTLSVFSFASLFASIFNDLYPVFQLLCCHIKPSMSEIRILRNWLIPTNARLENQVSYFGPVHGLLHLAIKHHAFNAFQILVTAGYDPYMQGENGDLPIHLCERQHGSQTFKMFKDLGISLVSQNKKGYNIFHCWVEDRPFDHQFINDMFTLDSQETIEGLQTRTPQGDTPLAILFKHVGESPMKEHCDLDLTGLCSEILRLIEGTCRGPKTEASVDTETGGPGSMEAMRVFEAMVRTEPTPLHCLNPWVSKQQVQLLVEVYPSAIDNRHEGELPIESYIRNTLEKHEFPSIYIAEILFPANLIESVPGTQQTLWSFICGLSSNRRWFCMRGDETYGLDALVRLMLRLGAMRAHEEQLSECGLRPLLANYIDSSMSTFRTAIQQTKYWDSMRRSQLISRLFQDVIRKEDLNTIRLLIKYEADPYHRVDGYSPIETALSAPKALNICSSEEGTSVLKDLLEHSASEELINSFTEDGNLTLLHTLATPEDATNILWLAEALDQKGLDLNQIGPGSEAEPALVYHIGKHSFQFAEILLDLGADPFAKSVDCFDAISKSVIINNVTIFQSILGHIKKTTNPFPLVRSVSFSTNILDEDVLIKDGSILHLASNSSSVQCLEFILEQGLVPKENWATEKGLTPVHIAAYKGSVDVIRLLLAKGFDPMAKDELGYTPLHMAVDGRSMSACKFLLEHGAFQSPNASGETPARIAFDQEFEEIFWLLEGKDLDDYEQGLLTELANISGKHISRLAMSFERAIEEEDYGKMEQMIRRGCPIDIPLPEKGGISALLLALDQEWGTMAEWLLGMGASALTAGYVDGDWILAIEIAACRPSLNDLLPDLLRSYIWSGGDLVYGCELPFHAALERCNTQGVELLLQVSEESMNGIGFPQPLRAIVNRLEDWSLNCEDTWNSGTHDTNIAPLHMAAWKSLNSTASLLVETGADINAPDENGWTPLIYARNADMAQHLVSLGASISAICRLGSLPALINWFGSDLFCDLYPSILSRLPKELFSLSTPSRFPMKCEGAWLTPELLEKLSELKYDLLAEDETGLSMMHCIMCEDDLLGMVLRGDKGLGGTSPFPWHLEWRPFSSLDFLTSSFSQLRKKVPSDELRKIMNLEPSRGWSPLCRAAALNFVEIVENCLIMGADIDFEGSCFGSAVMNASACGSLDAVRALARNGAKLTYTCQGKFRSCYSLAGTEEVREWLLSGRFRDQRRITEQPNHACPQEVIPWCGYVQVEVKLYGMTARWPEESTLDYAKRLSGIRRSWQGKVVPGVEEASVSILDVESGTESDEESGSGTGSDSEPQTVVNWESGKNGV</sequence>